<name>A0A0C2MYC2_THEKT</name>
<organism evidence="5 6">
    <name type="scientific">Thelohanellus kitauei</name>
    <name type="common">Myxosporean</name>
    <dbReference type="NCBI Taxonomy" id="669202"/>
    <lineage>
        <taxon>Eukaryota</taxon>
        <taxon>Metazoa</taxon>
        <taxon>Cnidaria</taxon>
        <taxon>Myxozoa</taxon>
        <taxon>Myxosporea</taxon>
        <taxon>Bivalvulida</taxon>
        <taxon>Platysporina</taxon>
        <taxon>Myxobolidae</taxon>
        <taxon>Thelohanellus</taxon>
    </lineage>
</organism>
<evidence type="ECO:0000256" key="1">
    <source>
        <dbReference type="ARBA" id="ARBA00023157"/>
    </source>
</evidence>
<dbReference type="AlphaFoldDB" id="A0A0C2MYC2"/>
<reference evidence="5 6" key="1">
    <citation type="journal article" date="2014" name="Genome Biol. Evol.">
        <title>The genome of the myxosporean Thelohanellus kitauei shows adaptations to nutrient acquisition within its fish host.</title>
        <authorList>
            <person name="Yang Y."/>
            <person name="Xiong J."/>
            <person name="Zhou Z."/>
            <person name="Huo F."/>
            <person name="Miao W."/>
            <person name="Ran C."/>
            <person name="Liu Y."/>
            <person name="Zhang J."/>
            <person name="Feng J."/>
            <person name="Wang M."/>
            <person name="Wang M."/>
            <person name="Wang L."/>
            <person name="Yao B."/>
        </authorList>
    </citation>
    <scope>NUCLEOTIDE SEQUENCE [LARGE SCALE GENOMIC DNA]</scope>
    <source>
        <strain evidence="5">Wuqing</strain>
    </source>
</reference>
<evidence type="ECO:0000256" key="3">
    <source>
        <dbReference type="SAM" id="MobiDB-lite"/>
    </source>
</evidence>
<keyword evidence="4" id="KW-0472">Membrane</keyword>
<evidence type="ECO:0000256" key="4">
    <source>
        <dbReference type="SAM" id="Phobius"/>
    </source>
</evidence>
<dbReference type="SMART" id="SM00192">
    <property type="entry name" value="LDLa"/>
    <property type="match status" value="1"/>
</dbReference>
<dbReference type="GO" id="GO:0016020">
    <property type="term" value="C:membrane"/>
    <property type="evidence" value="ECO:0007669"/>
    <property type="project" value="TreeGrafter"/>
</dbReference>
<dbReference type="PANTHER" id="PTHR12106">
    <property type="entry name" value="SORTILIN RELATED"/>
    <property type="match status" value="1"/>
</dbReference>
<keyword evidence="1 2" id="KW-1015">Disulfide bond</keyword>
<keyword evidence="4" id="KW-0812">Transmembrane</keyword>
<protein>
    <submittedName>
        <fullName evidence="5">Sortilin-related receptor</fullName>
    </submittedName>
</protein>
<accession>A0A0C2MYC2</accession>
<feature type="region of interest" description="Disordered" evidence="3">
    <location>
        <begin position="637"/>
        <end position="661"/>
    </location>
</feature>
<dbReference type="GO" id="GO:0005794">
    <property type="term" value="C:Golgi apparatus"/>
    <property type="evidence" value="ECO:0007669"/>
    <property type="project" value="TreeGrafter"/>
</dbReference>
<feature type="disulfide bond" evidence="2">
    <location>
        <begin position="532"/>
        <end position="550"/>
    </location>
</feature>
<sequence length="677" mass="79015">MDNLKEIDIQYTESKNGRIPFISYDDGNLWIATTITNSRLVMLKDGMVLVSSHTDTNEINYNVDKGKNTWFRSKLFENQPRVLYIGRLPGEVSTALLITKDVGKNKLIFSSIDFSKILKGECKTRQYESWRFFASGEYCESYRIFDVSTPKPENYCIDKKSHIIGNDVCECTADFYGCTYGYRPWGDACFPDSLMRQIKKPDVCSRETGQKQHELGFIKMDDSQCKPDEAYGVTTRISTEFCAISDYTDFLLLSTDKGMYMYRISARHGGILQKRSVPLDLFLKERVSDPITFDFIRQMTYSLKDKYIDEQPLLSLSQRSIYYFEDVIINMVFEPISHVLIFLTSNKELRALSFLTNLHHLVQIDVAWFKYSHHERLIRFMTTENQLCTCQLFEVPVCNQLDSSYLNAFIYFENFRGVFLTVKNHLKIQKFKNDMKLDESIHKVQDFAVLDNHLFYLSQGKLIYKYLDEQNSDVELDDHQHFRKLDLYRVALQSIILINRFELSVYVRRRQKLPGEMRMPSKHEHLCLGFLCQNKKCFLNNVKCNGISECGDESDEIRCSQKCRENEHLCEMKCISKDIVCEKNSVKYQPKKSILIKTTSVVIFFLVIWVVVMLSVHSYEMKKLRIRRFRPSVPLENPNRSVNGRDSEANNLPDLQGQEEPVMEVIEKVGEFESADA</sequence>
<evidence type="ECO:0000256" key="2">
    <source>
        <dbReference type="PROSITE-ProRule" id="PRU00124"/>
    </source>
</evidence>
<dbReference type="Proteomes" id="UP000031668">
    <property type="component" value="Unassembled WGS sequence"/>
</dbReference>
<comment type="caution">
    <text evidence="2">Lacks conserved residue(s) required for the propagation of feature annotation.</text>
</comment>
<comment type="caution">
    <text evidence="5">The sequence shown here is derived from an EMBL/GenBank/DDBJ whole genome shotgun (WGS) entry which is preliminary data.</text>
</comment>
<dbReference type="InterPro" id="IPR036055">
    <property type="entry name" value="LDL_receptor-like_sf"/>
</dbReference>
<dbReference type="PANTHER" id="PTHR12106:SF27">
    <property type="entry name" value="SORTILIN-RELATED RECEPTOR"/>
    <property type="match status" value="1"/>
</dbReference>
<keyword evidence="4" id="KW-1133">Transmembrane helix</keyword>
<feature type="transmembrane region" description="Helical" evidence="4">
    <location>
        <begin position="594"/>
        <end position="619"/>
    </location>
</feature>
<dbReference type="PROSITE" id="PS50068">
    <property type="entry name" value="LDLRA_2"/>
    <property type="match status" value="1"/>
</dbReference>
<feature type="disulfide bond" evidence="2">
    <location>
        <begin position="544"/>
        <end position="559"/>
    </location>
</feature>
<dbReference type="EMBL" id="JWZT01001272">
    <property type="protein sequence ID" value="KII72341.1"/>
    <property type="molecule type" value="Genomic_DNA"/>
</dbReference>
<dbReference type="Gene3D" id="4.10.400.10">
    <property type="entry name" value="Low-density Lipoprotein Receptor"/>
    <property type="match status" value="1"/>
</dbReference>
<keyword evidence="6" id="KW-1185">Reference proteome</keyword>
<dbReference type="InterPro" id="IPR050310">
    <property type="entry name" value="VPS10-sortilin"/>
</dbReference>
<dbReference type="InterPro" id="IPR002172">
    <property type="entry name" value="LDrepeatLR_classA_rpt"/>
</dbReference>
<keyword evidence="5" id="KW-0675">Receptor</keyword>
<evidence type="ECO:0000313" key="6">
    <source>
        <dbReference type="Proteomes" id="UP000031668"/>
    </source>
</evidence>
<dbReference type="GO" id="GO:0006892">
    <property type="term" value="P:post-Golgi vesicle-mediated transport"/>
    <property type="evidence" value="ECO:0007669"/>
    <property type="project" value="TreeGrafter"/>
</dbReference>
<dbReference type="CDD" id="cd00112">
    <property type="entry name" value="LDLa"/>
    <property type="match status" value="1"/>
</dbReference>
<gene>
    <name evidence="5" type="ORF">RF11_10741</name>
</gene>
<dbReference type="SUPFAM" id="SSF57424">
    <property type="entry name" value="LDL receptor-like module"/>
    <property type="match status" value="1"/>
</dbReference>
<proteinExistence type="predicted"/>
<evidence type="ECO:0000313" key="5">
    <source>
        <dbReference type="EMBL" id="KII72341.1"/>
    </source>
</evidence>
<dbReference type="OrthoDB" id="5946163at2759"/>